<dbReference type="AlphaFoldDB" id="A0A366HXM1"/>
<sequence>MSRASALLLVLLVLGVGLGLMLKDNGGKKAAPAFSFSPSSNVAPAPAVQTAPVPEPSSALPPAKAPLPPVTAQTDLAEAASAMQNLASKGNVTQTTTGAVEGGKSVKVLEEQIEYLQGQVDILRKENSTLLDRLATLTAPAKGTGAMPPQSPQSQNPAACEPPKPESEKEAPDFVGVGIEIVRTRELKDVPIPTISVDRAVVQKHIAKWLETQFPADHGKLQGRALVALGAIPEPVDTVALKAQFLSHQIGAWYVPEEQSLYLASEGELPVGMERKENALGLSYGYLFKRFGSKLFPSGSKPLTLDARLAHDCVLAGDASLTRFLHALKHPASGGGGGVGEDPDDPSRSVPIPNFLRQLELAAFLGGFDFMQALHSIGEWEQVNATYNRLPKTGAEVLDPQLYLNETPFALQPIDFADLKVNDAAPFWQDTMGPMATVIFLRAHAPEPIAADTAPGWANDRLFTYAAGDKPRGHAVWQTLWRDSNAADAFFSAMREAQLSRYKGSKPATNAPSGVFMLETGERTVIMQRTNKGYGVLFVDAADAGFAKAAVERFVK</sequence>
<evidence type="ECO:0000313" key="2">
    <source>
        <dbReference type="EMBL" id="RBP48235.1"/>
    </source>
</evidence>
<accession>A0A366HXM1</accession>
<evidence type="ECO:0000313" key="3">
    <source>
        <dbReference type="Proteomes" id="UP000253426"/>
    </source>
</evidence>
<feature type="region of interest" description="Disordered" evidence="1">
    <location>
        <begin position="140"/>
        <end position="171"/>
    </location>
</feature>
<dbReference type="OrthoDB" id="179324at2"/>
<name>A0A366HXM1_9BACT</name>
<keyword evidence="3" id="KW-1185">Reference proteome</keyword>
<dbReference type="RefSeq" id="WP_113957103.1">
    <property type="nucleotide sequence ID" value="NZ_QNRR01000001.1"/>
</dbReference>
<dbReference type="EMBL" id="QNRR01000001">
    <property type="protein sequence ID" value="RBP48235.1"/>
    <property type="molecule type" value="Genomic_DNA"/>
</dbReference>
<feature type="region of interest" description="Disordered" evidence="1">
    <location>
        <begin position="44"/>
        <end position="68"/>
    </location>
</feature>
<feature type="compositionally biased region" description="Low complexity" evidence="1">
    <location>
        <begin position="44"/>
        <end position="62"/>
    </location>
</feature>
<proteinExistence type="predicted"/>
<gene>
    <name evidence="2" type="ORF">DES53_1011036</name>
</gene>
<dbReference type="Proteomes" id="UP000253426">
    <property type="component" value="Unassembled WGS sequence"/>
</dbReference>
<protein>
    <submittedName>
        <fullName evidence="2">Uncharacterized protein</fullName>
    </submittedName>
</protein>
<organism evidence="2 3">
    <name type="scientific">Roseimicrobium gellanilyticum</name>
    <dbReference type="NCBI Taxonomy" id="748857"/>
    <lineage>
        <taxon>Bacteria</taxon>
        <taxon>Pseudomonadati</taxon>
        <taxon>Verrucomicrobiota</taxon>
        <taxon>Verrucomicrobiia</taxon>
        <taxon>Verrucomicrobiales</taxon>
        <taxon>Verrucomicrobiaceae</taxon>
        <taxon>Roseimicrobium</taxon>
    </lineage>
</organism>
<comment type="caution">
    <text evidence="2">The sequence shown here is derived from an EMBL/GenBank/DDBJ whole genome shotgun (WGS) entry which is preliminary data.</text>
</comment>
<reference evidence="2 3" key="1">
    <citation type="submission" date="2018-06" db="EMBL/GenBank/DDBJ databases">
        <title>Genomic Encyclopedia of Type Strains, Phase IV (KMG-IV): sequencing the most valuable type-strain genomes for metagenomic binning, comparative biology and taxonomic classification.</title>
        <authorList>
            <person name="Goeker M."/>
        </authorList>
    </citation>
    <scope>NUCLEOTIDE SEQUENCE [LARGE SCALE GENOMIC DNA]</scope>
    <source>
        <strain evidence="2 3">DSM 25532</strain>
    </source>
</reference>
<feature type="compositionally biased region" description="Low complexity" evidence="1">
    <location>
        <begin position="152"/>
        <end position="161"/>
    </location>
</feature>
<evidence type="ECO:0000256" key="1">
    <source>
        <dbReference type="SAM" id="MobiDB-lite"/>
    </source>
</evidence>